<keyword evidence="5" id="KW-1185">Reference proteome</keyword>
<dbReference type="InterPro" id="IPR036291">
    <property type="entry name" value="NAD(P)-bd_dom_sf"/>
</dbReference>
<proteinExistence type="inferred from homology"/>
<dbReference type="Gene3D" id="3.90.180.10">
    <property type="entry name" value="Medium-chain alcohol dehydrogenases, catalytic domain"/>
    <property type="match status" value="1"/>
</dbReference>
<dbReference type="Pfam" id="PF00107">
    <property type="entry name" value="ADH_zinc_N"/>
    <property type="match status" value="1"/>
</dbReference>
<dbReference type="SUPFAM" id="SSF51735">
    <property type="entry name" value="NAD(P)-binding Rossmann-fold domains"/>
    <property type="match status" value="1"/>
</dbReference>
<dbReference type="PANTHER" id="PTHR45348">
    <property type="entry name" value="HYPOTHETICAL OXIDOREDUCTASE (EUROFUNG)"/>
    <property type="match status" value="1"/>
</dbReference>
<dbReference type="CDD" id="cd08249">
    <property type="entry name" value="enoyl_reductase_like"/>
    <property type="match status" value="1"/>
</dbReference>
<name>A0A8H4P5H1_9HYPO</name>
<evidence type="ECO:0000313" key="5">
    <source>
        <dbReference type="Proteomes" id="UP000554235"/>
    </source>
</evidence>
<dbReference type="InterPro" id="IPR020843">
    <property type="entry name" value="ER"/>
</dbReference>
<dbReference type="SUPFAM" id="SSF50129">
    <property type="entry name" value="GroES-like"/>
    <property type="match status" value="1"/>
</dbReference>
<dbReference type="Pfam" id="PF08240">
    <property type="entry name" value="ADH_N"/>
    <property type="match status" value="1"/>
</dbReference>
<dbReference type="AlphaFoldDB" id="A0A8H4P5H1"/>
<dbReference type="OrthoDB" id="10257049at2759"/>
<feature type="domain" description="Enoyl reductase (ER)" evidence="3">
    <location>
        <begin position="11"/>
        <end position="347"/>
    </location>
</feature>
<dbReference type="GO" id="GO:0016651">
    <property type="term" value="F:oxidoreductase activity, acting on NAD(P)H"/>
    <property type="evidence" value="ECO:0007669"/>
    <property type="project" value="InterPro"/>
</dbReference>
<reference evidence="4 5" key="1">
    <citation type="submission" date="2020-01" db="EMBL/GenBank/DDBJ databases">
        <title>Identification and distribution of gene clusters putatively required for synthesis of sphingolipid metabolism inhibitors in phylogenetically diverse species of the filamentous fungus Fusarium.</title>
        <authorList>
            <person name="Kim H.-S."/>
            <person name="Busman M."/>
            <person name="Brown D.W."/>
            <person name="Divon H."/>
            <person name="Uhlig S."/>
            <person name="Proctor R.H."/>
        </authorList>
    </citation>
    <scope>NUCLEOTIDE SEQUENCE [LARGE SCALE GENOMIC DNA]</scope>
    <source>
        <strain evidence="4 5">NRRL 20459</strain>
    </source>
</reference>
<evidence type="ECO:0000313" key="4">
    <source>
        <dbReference type="EMBL" id="KAF4459885.1"/>
    </source>
</evidence>
<evidence type="ECO:0000256" key="1">
    <source>
        <dbReference type="ARBA" id="ARBA00008072"/>
    </source>
</evidence>
<gene>
    <name evidence="4" type="ORF">FALBO_13363</name>
</gene>
<dbReference type="InterPro" id="IPR047122">
    <property type="entry name" value="Trans-enoyl_RdTase-like"/>
</dbReference>
<protein>
    <submittedName>
        <fullName evidence="4">ToxD</fullName>
    </submittedName>
</protein>
<dbReference type="InterPro" id="IPR011032">
    <property type="entry name" value="GroES-like_sf"/>
</dbReference>
<dbReference type="EMBL" id="JAADYS010002067">
    <property type="protein sequence ID" value="KAF4459885.1"/>
    <property type="molecule type" value="Genomic_DNA"/>
</dbReference>
<comment type="similarity">
    <text evidence="1">Belongs to the zinc-containing alcohol dehydrogenase family.</text>
</comment>
<dbReference type="SMART" id="SM00829">
    <property type="entry name" value="PKS_ER"/>
    <property type="match status" value="1"/>
</dbReference>
<dbReference type="InterPro" id="IPR013154">
    <property type="entry name" value="ADH-like_N"/>
</dbReference>
<evidence type="ECO:0000256" key="2">
    <source>
        <dbReference type="ARBA" id="ARBA00023002"/>
    </source>
</evidence>
<sequence>MADATKALFVDHNAAFKIVEKDDLPDIADGEILIQVSFSGVNPADIKHATLLGITNTILGYDFCGKVIEVSNSTSAYKPGDTVAGYTPSGIGRPSKYGNHQAYLACPETMLFKVPANLPEPDAACLAVVAMTAADTIFNQLQLPLPNQNKEAGRIGPLLLWGATGAVGYCALQFAVASGVSPIFVTAAPDRFEHLESLGATRCFDYKAKNVYESITKALKELGHDEFLYAFDAAGAPNSADQVLQCISEKTLLVSTVLQQNPRFKMPLATPNLEFAIQPPGVPQPITVPARPADYEKACKALAWAVEHYGTSFRLPPVRVMEDSAEKVLEEINRVVEQGGGFSKLAIKQPMQ</sequence>
<dbReference type="Gene3D" id="3.40.50.720">
    <property type="entry name" value="NAD(P)-binding Rossmann-like Domain"/>
    <property type="match status" value="1"/>
</dbReference>
<comment type="caution">
    <text evidence="4">The sequence shown here is derived from an EMBL/GenBank/DDBJ whole genome shotgun (WGS) entry which is preliminary data.</text>
</comment>
<evidence type="ECO:0000259" key="3">
    <source>
        <dbReference type="SMART" id="SM00829"/>
    </source>
</evidence>
<dbReference type="InterPro" id="IPR013149">
    <property type="entry name" value="ADH-like_C"/>
</dbReference>
<dbReference type="Proteomes" id="UP000554235">
    <property type="component" value="Unassembled WGS sequence"/>
</dbReference>
<accession>A0A8H4P5H1</accession>
<organism evidence="4 5">
    <name type="scientific">Fusarium albosuccineum</name>
    <dbReference type="NCBI Taxonomy" id="1237068"/>
    <lineage>
        <taxon>Eukaryota</taxon>
        <taxon>Fungi</taxon>
        <taxon>Dikarya</taxon>
        <taxon>Ascomycota</taxon>
        <taxon>Pezizomycotina</taxon>
        <taxon>Sordariomycetes</taxon>
        <taxon>Hypocreomycetidae</taxon>
        <taxon>Hypocreales</taxon>
        <taxon>Nectriaceae</taxon>
        <taxon>Fusarium</taxon>
        <taxon>Fusarium decemcellulare species complex</taxon>
    </lineage>
</organism>
<keyword evidence="2" id="KW-0560">Oxidoreductase</keyword>
<dbReference type="PANTHER" id="PTHR45348:SF7">
    <property type="entry name" value="ZINC BINDING OXIDOREDUCTASE, PUTATIVE-RELATED"/>
    <property type="match status" value="1"/>
</dbReference>